<proteinExistence type="predicted"/>
<dbReference type="EMBL" id="CYGY02000023">
    <property type="protein sequence ID" value="SIT39479.1"/>
    <property type="molecule type" value="Genomic_DNA"/>
</dbReference>
<comment type="caution">
    <text evidence="1">The sequence shown here is derived from an EMBL/GenBank/DDBJ whole genome shotgun (WGS) entry which is preliminary data.</text>
</comment>
<name>A0A1N7RWH9_9BURK</name>
<evidence type="ECO:0000313" key="2">
    <source>
        <dbReference type="Proteomes" id="UP000195569"/>
    </source>
</evidence>
<dbReference type="AlphaFoldDB" id="A0A1N7RWH9"/>
<accession>A0A1N7RWH9</accession>
<organism evidence="1 2">
    <name type="scientific">Paraburkholderia piptadeniae</name>
    <dbReference type="NCBI Taxonomy" id="1701573"/>
    <lineage>
        <taxon>Bacteria</taxon>
        <taxon>Pseudomonadati</taxon>
        <taxon>Pseudomonadota</taxon>
        <taxon>Betaproteobacteria</taxon>
        <taxon>Burkholderiales</taxon>
        <taxon>Burkholderiaceae</taxon>
        <taxon>Paraburkholderia</taxon>
    </lineage>
</organism>
<keyword evidence="2" id="KW-1185">Reference proteome</keyword>
<protein>
    <submittedName>
        <fullName evidence="1">Uncharacterized protein</fullName>
    </submittedName>
</protein>
<gene>
    <name evidence="1" type="ORF">BN2476_230028</name>
</gene>
<dbReference type="RefSeq" id="WP_087734028.1">
    <property type="nucleotide sequence ID" value="NZ_CYGY02000023.1"/>
</dbReference>
<dbReference type="OrthoDB" id="9005973at2"/>
<reference evidence="1" key="1">
    <citation type="submission" date="2016-12" db="EMBL/GenBank/DDBJ databases">
        <authorList>
            <person name="Moulin L."/>
        </authorList>
    </citation>
    <scope>NUCLEOTIDE SEQUENCE [LARGE SCALE GENOMIC DNA]</scope>
    <source>
        <strain evidence="1">STM 7183</strain>
    </source>
</reference>
<evidence type="ECO:0000313" key="1">
    <source>
        <dbReference type="EMBL" id="SIT39479.1"/>
    </source>
</evidence>
<sequence length="366" mass="40856">MKVAELLLRLKDAEPEAVVLLLPNYADYSEAEELNDVVLIAEPWTCERHHKADGTATDVHHPASHGHTLGCDDATDESWSEHVVILSPQLGSIEAKNSGVEKSASDTASLEDSIREQALQTRRHMVVEGQLLSADEFCARLGISKKRFGRMLADGELFGLDVDGTDYFPALLADSRLNAKRLQAICRIIVPAPAGSRHDFLSSPHGALGAKIPLHMLDDDRDYKRLREVAEAWAAQYSRTSITLYEGEHESEPADVTPLYTAITEIDPRKPLWTRASKAIHEHGYEWPLGPYPEYRTHTLFVARQSAGYTRPVPEACVQILAKDDYIRIRTIFASGRPREAETMPVGKHQTVVDVAKKVIAHFRKR</sequence>
<dbReference type="Proteomes" id="UP000195569">
    <property type="component" value="Unassembled WGS sequence"/>
</dbReference>